<gene>
    <name evidence="2" type="ORF">F1735_32495</name>
</gene>
<dbReference type="GO" id="GO:0016787">
    <property type="term" value="F:hydrolase activity"/>
    <property type="evidence" value="ECO:0007669"/>
    <property type="project" value="UniProtKB-KW"/>
</dbReference>
<protein>
    <submittedName>
        <fullName evidence="2">Alpha/beta fold hydrolase</fullName>
    </submittedName>
</protein>
<comment type="caution">
    <text evidence="2">The sequence shown here is derived from an EMBL/GenBank/DDBJ whole genome shotgun (WGS) entry which is preliminary data.</text>
</comment>
<organism evidence="2 3">
    <name type="scientific">Massilia genomosp. 1</name>
    <dbReference type="NCBI Taxonomy" id="2609280"/>
    <lineage>
        <taxon>Bacteria</taxon>
        <taxon>Pseudomonadati</taxon>
        <taxon>Pseudomonadota</taxon>
        <taxon>Betaproteobacteria</taxon>
        <taxon>Burkholderiales</taxon>
        <taxon>Oxalobacteraceae</taxon>
        <taxon>Telluria group</taxon>
        <taxon>Massilia</taxon>
    </lineage>
</organism>
<dbReference type="EMBL" id="WHJF01000200">
    <property type="protein sequence ID" value="NHZ66944.1"/>
    <property type="molecule type" value="Genomic_DNA"/>
</dbReference>
<dbReference type="InterPro" id="IPR000073">
    <property type="entry name" value="AB_hydrolase_1"/>
</dbReference>
<name>A0ABX0MW18_9BURK</name>
<dbReference type="PANTHER" id="PTHR43194:SF2">
    <property type="entry name" value="PEROXISOMAL MEMBRANE PROTEIN LPX1"/>
    <property type="match status" value="1"/>
</dbReference>
<dbReference type="Gene3D" id="3.40.50.1820">
    <property type="entry name" value="alpha/beta hydrolase"/>
    <property type="match status" value="1"/>
</dbReference>
<sequence>MTSKNLPASPPCPTQSECDKAEASTPMIERCIKGPQCAISMTASEERCGQIPLLFVHADPGQASQWRELFARFCSRRQVVAFDARGHGASDAPANGDYSYAGRAQDICAVADAMHLQQFILVAHSAGSATALRYAAANPNKVAGLILLDPPSDPRAIPQPIQTQMDAALKGPDNRAYLRNYLHSIAGDNADTVALVLADSESIEMQTFIAMTGALLAWNPEPNLASYTKPMLILSSEAGDTPSSLRWLKPNAAFRVIYGSGHWLQMDQPEATALEMEQFLNELDPQG</sequence>
<keyword evidence="2" id="KW-0378">Hydrolase</keyword>
<reference evidence="2 3" key="1">
    <citation type="submission" date="2019-10" db="EMBL/GenBank/DDBJ databases">
        <title>Taxonomy of Antarctic Massilia spp.: description of Massilia rubra sp. nov., Massilia aquatica sp. nov., Massilia mucilaginosa sp. nov., Massilia frigida sp. nov. isolated from streams, lakes and regoliths.</title>
        <authorList>
            <person name="Holochova P."/>
            <person name="Sedlacek I."/>
            <person name="Kralova S."/>
            <person name="Maslanova I."/>
            <person name="Busse H.-J."/>
            <person name="Stankova E."/>
            <person name="Vrbovska V."/>
            <person name="Kovarovic V."/>
            <person name="Bartak M."/>
            <person name="Svec P."/>
            <person name="Pantucek R."/>
        </authorList>
    </citation>
    <scope>NUCLEOTIDE SEQUENCE [LARGE SCALE GENOMIC DNA]</scope>
    <source>
        <strain evidence="2 3">CCM 8694</strain>
    </source>
</reference>
<evidence type="ECO:0000313" key="2">
    <source>
        <dbReference type="EMBL" id="NHZ66944.1"/>
    </source>
</evidence>
<dbReference type="Pfam" id="PF12697">
    <property type="entry name" value="Abhydrolase_6"/>
    <property type="match status" value="1"/>
</dbReference>
<dbReference type="SUPFAM" id="SSF53474">
    <property type="entry name" value="alpha/beta-Hydrolases"/>
    <property type="match status" value="1"/>
</dbReference>
<dbReference type="PRINTS" id="PR00111">
    <property type="entry name" value="ABHYDROLASE"/>
</dbReference>
<dbReference type="RefSeq" id="WP_167241042.1">
    <property type="nucleotide sequence ID" value="NZ_WHJF01000200.1"/>
</dbReference>
<keyword evidence="3" id="KW-1185">Reference proteome</keyword>
<evidence type="ECO:0000313" key="3">
    <source>
        <dbReference type="Proteomes" id="UP000610594"/>
    </source>
</evidence>
<dbReference type="PANTHER" id="PTHR43194">
    <property type="entry name" value="HYDROLASE ALPHA/BETA FOLD FAMILY"/>
    <property type="match status" value="1"/>
</dbReference>
<accession>A0ABX0MW18</accession>
<dbReference type="InterPro" id="IPR029058">
    <property type="entry name" value="AB_hydrolase_fold"/>
</dbReference>
<evidence type="ECO:0000259" key="1">
    <source>
        <dbReference type="Pfam" id="PF12697"/>
    </source>
</evidence>
<proteinExistence type="predicted"/>
<feature type="domain" description="AB hydrolase-1" evidence="1">
    <location>
        <begin position="53"/>
        <end position="273"/>
    </location>
</feature>
<dbReference type="Proteomes" id="UP000610594">
    <property type="component" value="Unassembled WGS sequence"/>
</dbReference>
<dbReference type="InterPro" id="IPR050228">
    <property type="entry name" value="Carboxylesterase_BioH"/>
</dbReference>